<reference evidence="2" key="1">
    <citation type="submission" date="2022-03" db="EMBL/GenBank/DDBJ databases">
        <title>Genome Identification and Characterization of new species Bdellovibrio reynosense LBG001 sp. nov. from a Mexico soil sample.</title>
        <authorList>
            <person name="Camilli A."/>
            <person name="Ajao Y."/>
            <person name="Guo X."/>
        </authorList>
    </citation>
    <scope>NUCLEOTIDE SEQUENCE</scope>
    <source>
        <strain evidence="2">LBG001</strain>
    </source>
</reference>
<accession>A0ABY4C7Q1</accession>
<protein>
    <submittedName>
        <fullName evidence="2">Uncharacterized protein</fullName>
    </submittedName>
</protein>
<proteinExistence type="predicted"/>
<dbReference type="EMBL" id="CP093442">
    <property type="protein sequence ID" value="UOF01013.1"/>
    <property type="molecule type" value="Genomic_DNA"/>
</dbReference>
<name>A0ABY4C7Q1_9BACT</name>
<gene>
    <name evidence="2" type="ORF">MNR06_15035</name>
</gene>
<dbReference type="Proteomes" id="UP000830116">
    <property type="component" value="Chromosome"/>
</dbReference>
<evidence type="ECO:0000313" key="2">
    <source>
        <dbReference type="EMBL" id="UOF01013.1"/>
    </source>
</evidence>
<evidence type="ECO:0000313" key="3">
    <source>
        <dbReference type="Proteomes" id="UP000830116"/>
    </source>
</evidence>
<organism evidence="2 3">
    <name type="scientific">Bdellovibrio reynosensis</name>
    <dbReference type="NCBI Taxonomy" id="2835041"/>
    <lineage>
        <taxon>Bacteria</taxon>
        <taxon>Pseudomonadati</taxon>
        <taxon>Bdellovibrionota</taxon>
        <taxon>Bdellovibrionia</taxon>
        <taxon>Bdellovibrionales</taxon>
        <taxon>Pseudobdellovibrionaceae</taxon>
        <taxon>Bdellovibrio</taxon>
    </lineage>
</organism>
<evidence type="ECO:0000256" key="1">
    <source>
        <dbReference type="SAM" id="SignalP"/>
    </source>
</evidence>
<feature type="chain" id="PRO_5046249928" evidence="1">
    <location>
        <begin position="24"/>
        <end position="148"/>
    </location>
</feature>
<keyword evidence="1" id="KW-0732">Signal</keyword>
<feature type="signal peptide" evidence="1">
    <location>
        <begin position="1"/>
        <end position="23"/>
    </location>
</feature>
<sequence>MQKFKFILIAAFLFMHLPFLSEAQPLCAVSKNSNLAIDQRDDQRLKCLKSKKSTIKVAQCLEAAKTMEYSTNAEEARLLCLYDLRQQPSKKECLQIVKNMEYPDSGDEVRWECLRRFSNSLKPAECRQLASGMAYPANGDRAKQFCEQ</sequence>
<keyword evidence="3" id="KW-1185">Reference proteome</keyword>